<keyword evidence="4 7" id="KW-0812">Transmembrane</keyword>
<dbReference type="Pfam" id="PF01925">
    <property type="entry name" value="TauE"/>
    <property type="match status" value="1"/>
</dbReference>
<comment type="subcellular location">
    <subcellularLocation>
        <location evidence="1">Cell membrane</location>
        <topology evidence="1">Multi-pass membrane protein</topology>
    </subcellularLocation>
</comment>
<evidence type="ECO:0000256" key="7">
    <source>
        <dbReference type="SAM" id="Phobius"/>
    </source>
</evidence>
<dbReference type="InterPro" id="IPR052017">
    <property type="entry name" value="TSUP"/>
</dbReference>
<evidence type="ECO:0000256" key="1">
    <source>
        <dbReference type="ARBA" id="ARBA00004651"/>
    </source>
</evidence>
<organism evidence="8">
    <name type="scientific">bioreactor metagenome</name>
    <dbReference type="NCBI Taxonomy" id="1076179"/>
    <lineage>
        <taxon>unclassified sequences</taxon>
        <taxon>metagenomes</taxon>
        <taxon>ecological metagenomes</taxon>
    </lineage>
</organism>
<name>A0A645HPF2_9ZZZZ</name>
<feature type="transmembrane region" description="Helical" evidence="7">
    <location>
        <begin position="119"/>
        <end position="144"/>
    </location>
</feature>
<proteinExistence type="predicted"/>
<evidence type="ECO:0000256" key="5">
    <source>
        <dbReference type="ARBA" id="ARBA00022989"/>
    </source>
</evidence>
<evidence type="ECO:0000256" key="4">
    <source>
        <dbReference type="ARBA" id="ARBA00022692"/>
    </source>
</evidence>
<dbReference type="GO" id="GO:0005886">
    <property type="term" value="C:plasma membrane"/>
    <property type="evidence" value="ECO:0007669"/>
    <property type="project" value="UniProtKB-SubCell"/>
</dbReference>
<gene>
    <name evidence="8" type="primary">yfcA_31</name>
    <name evidence="8" type="ORF">SDC9_188458</name>
</gene>
<evidence type="ECO:0000256" key="6">
    <source>
        <dbReference type="ARBA" id="ARBA00023136"/>
    </source>
</evidence>
<feature type="transmembrane region" description="Helical" evidence="7">
    <location>
        <begin position="165"/>
        <end position="183"/>
    </location>
</feature>
<dbReference type="AlphaFoldDB" id="A0A645HPF2"/>
<keyword evidence="6 7" id="KW-0472">Membrane</keyword>
<dbReference type="PANTHER" id="PTHR30269:SF0">
    <property type="entry name" value="MEMBRANE TRANSPORTER PROTEIN YFCA-RELATED"/>
    <property type="match status" value="1"/>
</dbReference>
<reference evidence="8" key="1">
    <citation type="submission" date="2019-08" db="EMBL/GenBank/DDBJ databases">
        <authorList>
            <person name="Kucharzyk K."/>
            <person name="Murdoch R.W."/>
            <person name="Higgins S."/>
            <person name="Loffler F."/>
        </authorList>
    </citation>
    <scope>NUCLEOTIDE SEQUENCE</scope>
</reference>
<accession>A0A645HPF2</accession>
<dbReference type="EMBL" id="VSSQ01097640">
    <property type="protein sequence ID" value="MPN40918.1"/>
    <property type="molecule type" value="Genomic_DNA"/>
</dbReference>
<keyword evidence="2" id="KW-0813">Transport</keyword>
<dbReference type="InterPro" id="IPR002781">
    <property type="entry name" value="TM_pro_TauE-like"/>
</dbReference>
<evidence type="ECO:0000313" key="8">
    <source>
        <dbReference type="EMBL" id="MPN40918.1"/>
    </source>
</evidence>
<sequence>MRGGAVRFEDCYRPFAICFAGAAAGALSVQFLDPELLKKAIPALLITVGLYMLFQPKVGETDLHPRLRKGWFDFWFGLGIGFYDGFLGPGTGTFWTIAYVTLQGYNLTRATAHTKVMNFASNVSALLLFAAGGKVLVLPGLVMAGGQLLGARLGARMVLARGARFIRPVFLAAVLAMTIKLLVDTWRV</sequence>
<keyword evidence="3" id="KW-1003">Cell membrane</keyword>
<comment type="caution">
    <text evidence="8">The sequence shown here is derived from an EMBL/GenBank/DDBJ whole genome shotgun (WGS) entry which is preliminary data.</text>
</comment>
<evidence type="ECO:0000256" key="3">
    <source>
        <dbReference type="ARBA" id="ARBA00022475"/>
    </source>
</evidence>
<dbReference type="PANTHER" id="PTHR30269">
    <property type="entry name" value="TRANSMEMBRANE PROTEIN YFCA"/>
    <property type="match status" value="1"/>
</dbReference>
<feature type="transmembrane region" description="Helical" evidence="7">
    <location>
        <begin position="74"/>
        <end position="99"/>
    </location>
</feature>
<protein>
    <submittedName>
        <fullName evidence="8">Putative membrane transporter protein YfcA</fullName>
    </submittedName>
</protein>
<feature type="transmembrane region" description="Helical" evidence="7">
    <location>
        <begin position="12"/>
        <end position="30"/>
    </location>
</feature>
<evidence type="ECO:0000256" key="2">
    <source>
        <dbReference type="ARBA" id="ARBA00022448"/>
    </source>
</evidence>
<keyword evidence="5 7" id="KW-1133">Transmembrane helix</keyword>